<keyword evidence="2" id="KW-1185">Reference proteome</keyword>
<dbReference type="AlphaFoldDB" id="A0AAD9RD91"/>
<evidence type="ECO:0000313" key="2">
    <source>
        <dbReference type="Proteomes" id="UP001258017"/>
    </source>
</evidence>
<reference evidence="1" key="1">
    <citation type="submission" date="2021-08" db="EMBL/GenBank/DDBJ databases">
        <authorList>
            <person name="Misof B."/>
            <person name="Oliver O."/>
            <person name="Podsiadlowski L."/>
            <person name="Donath A."/>
            <person name="Peters R."/>
            <person name="Mayer C."/>
            <person name="Rust J."/>
            <person name="Gunkel S."/>
            <person name="Lesny P."/>
            <person name="Martin S."/>
            <person name="Oeyen J.P."/>
            <person name="Petersen M."/>
            <person name="Panagiotis P."/>
            <person name="Wilbrandt J."/>
            <person name="Tanja T."/>
        </authorList>
    </citation>
    <scope>NUCLEOTIDE SEQUENCE</scope>
    <source>
        <strain evidence="1">GBR_01_08_01A</strain>
        <tissue evidence="1">Thorax + abdomen</tissue>
    </source>
</reference>
<reference evidence="1" key="2">
    <citation type="journal article" date="2023" name="Commun. Biol.">
        <title>Intrasexual cuticular hydrocarbon dimorphism in a wasp sheds light on hydrocarbon biosynthesis genes in Hymenoptera.</title>
        <authorList>
            <person name="Moris V.C."/>
            <person name="Podsiadlowski L."/>
            <person name="Martin S."/>
            <person name="Oeyen J.P."/>
            <person name="Donath A."/>
            <person name="Petersen M."/>
            <person name="Wilbrandt J."/>
            <person name="Misof B."/>
            <person name="Liedtke D."/>
            <person name="Thamm M."/>
            <person name="Scheiner R."/>
            <person name="Schmitt T."/>
            <person name="Niehuis O."/>
        </authorList>
    </citation>
    <scope>NUCLEOTIDE SEQUENCE</scope>
    <source>
        <strain evidence="1">GBR_01_08_01A</strain>
    </source>
</reference>
<organism evidence="1 2">
    <name type="scientific">Odynerus spinipes</name>
    <dbReference type="NCBI Taxonomy" id="1348599"/>
    <lineage>
        <taxon>Eukaryota</taxon>
        <taxon>Metazoa</taxon>
        <taxon>Ecdysozoa</taxon>
        <taxon>Arthropoda</taxon>
        <taxon>Hexapoda</taxon>
        <taxon>Insecta</taxon>
        <taxon>Pterygota</taxon>
        <taxon>Neoptera</taxon>
        <taxon>Endopterygota</taxon>
        <taxon>Hymenoptera</taxon>
        <taxon>Apocrita</taxon>
        <taxon>Aculeata</taxon>
        <taxon>Vespoidea</taxon>
        <taxon>Vespidae</taxon>
        <taxon>Eumeninae</taxon>
        <taxon>Odynerus</taxon>
    </lineage>
</organism>
<dbReference type="Proteomes" id="UP001258017">
    <property type="component" value="Unassembled WGS sequence"/>
</dbReference>
<evidence type="ECO:0000313" key="1">
    <source>
        <dbReference type="EMBL" id="KAK2577604.1"/>
    </source>
</evidence>
<accession>A0AAD9RD91</accession>
<protein>
    <submittedName>
        <fullName evidence="1">Uncharacterized protein</fullName>
    </submittedName>
</protein>
<proteinExistence type="predicted"/>
<dbReference type="EMBL" id="JAIFRP010004235">
    <property type="protein sequence ID" value="KAK2577604.1"/>
    <property type="molecule type" value="Genomic_DNA"/>
</dbReference>
<gene>
    <name evidence="1" type="ORF">KPH14_011611</name>
</gene>
<sequence>PLDYPVINFSNFGCNCWIAKIPMTNLGVIMKNNKYNMLLRNNQTIPLLVKEGLGSVNKITVEIIFSSLLFRHVPLLKMCEIVLPYKELCEVQFSGNSLEHFLRDKYAELRDDQLSHITVEWLKGEFVINFDNNGLNLTFDSSLITQAYLSKYQYEMIRNRIHNMGYTIFPSYKKVLESKKKCYPENREITEKSAKVPLQDLLGHTTERIFETQTNIQIEKPEDCELVLHTKWGCDGASGQSEFMQQFSDGDLNTSDTHLFMSSTIPMQMTQKDNEYRYIWKNPRPSSTRHCRPIKFQFKKETPELIREETNRIEEEIKQLRETKINFGICITISARHILHFTMIDGKVAQVVTNTASSSNCVICGARPSEMNNLSTVHMKPSREKSLKLGMSPLHARIRFMAYVLHGSITASGPTLSIDRCGVGRGTSSYPFTELSIVKNNLILLRGLGHWFVSNFNVPD</sequence>
<feature type="non-terminal residue" evidence="1">
    <location>
        <position position="1"/>
    </location>
</feature>
<comment type="caution">
    <text evidence="1">The sequence shown here is derived from an EMBL/GenBank/DDBJ whole genome shotgun (WGS) entry which is preliminary data.</text>
</comment>
<name>A0AAD9RD91_9HYME</name>